<dbReference type="PANTHER" id="PTHR48043">
    <property type="entry name" value="EG:EG0003.4 PROTEIN-RELATED"/>
    <property type="match status" value="1"/>
</dbReference>
<keyword evidence="4" id="KW-0812">Transmembrane</keyword>
<dbReference type="GO" id="GO:0008194">
    <property type="term" value="F:UDP-glycosyltransferase activity"/>
    <property type="evidence" value="ECO:0007669"/>
    <property type="project" value="InterPro"/>
</dbReference>
<evidence type="ECO:0000256" key="2">
    <source>
        <dbReference type="ARBA" id="ARBA00022676"/>
    </source>
</evidence>
<evidence type="ECO:0000256" key="3">
    <source>
        <dbReference type="ARBA" id="ARBA00022679"/>
    </source>
</evidence>
<sequence length="1118" mass="126727">MYPIGLVPVAIQLAGIVLVGECYKILGVFPSLDRNNYLTYRSLFRELANRNHEVTLISHFPMQDAPSSYRDVLLSENLVYKGLSFESVIDNEVVRLPFETLVATKSGNDDCKTLMNNHQVLHMLRMRPRFDVILVESFNSDCGLALAANLSAPYISYNPQPVQTWQFNRLGISFNPSYISQSGLHYGREPWFLERLVSYVLYHATNWVYYVGSQVTDHVFLYKFLGDDLPTLESIASNASLTFVNTHQSVFGGFTRPDNVIDIGGIHLRSPRVIPTDLERFINEAENGVIYINLGSTVKDSTLPKEKLNVLLSFFSKLPLRVLWKWDGDDIPNMPRNVMTRRWLPQYDILQYLWVPGDNFIRIESKAKPAILFETEIGIKSSHVIEIIMDNMNGHDNVKVFISHAGILSTIEAVDSGIPMVAIPLFGDQYGNAAALRDAGMATVVSYSDLTREHLIDAVGEMLETRLALVLRKKQDEENCQGKITRYWLLIKFLVYKEREKELSDYEVESETDVANIKDEGDKYKLVQDQSKRISKLWHDRPMSPLESAIYWTEYVARYGGAPNLAAASVKIPCHLRIGARLARSYSRFNGVVRAHAIAVQMGFFKYFLIFALISVHGEGLRILGIFPYQGKSHFFVFQPYLRELAKRGHDVTVISYFPEKTPPKNYHDISLAGAAKIIENDLPLDRSYLTILGVGVFLTTTGAENCRVMLENRGVQNLWKSKEKFDVVVTEHFNSDCAFGLAHALNAPVVGMTSHVLMPWQYKRLGIPNNPSFVPYHFLEGGSKPTLYQRIERTVFDVYFNLLYQFVTQRSDQNTLAKYFNDIPPLDELVRENMKFLLLYHNFVLTGSRLFPANVKEIGGFHVAKVKPLTGDLLKFMEGAENGVIYISFGSLVKSSTITEAKLEAIIGAVAELPHRVVWKWENEAQLAKYKNIYASDWLPQNDILGHPKTVAFYSHAGMLGTTEAIHHGVPVVAMPVIGDQPSNAASIEECGLGVQIQIRDLTKDNLLGALKKVLDPKFRERVKSISKAWHDRPTPPMDAAIFWTEFTARHRNFTFRTAAADVPAYQYLQLDVYAILTFLILSVVMILKTLLRFWCSKSEEAKAPVRGKSKKKNKKE</sequence>
<proteinExistence type="inferred from homology"/>
<evidence type="ECO:0000313" key="5">
    <source>
        <dbReference type="EMBL" id="GBP49196.1"/>
    </source>
</evidence>
<dbReference type="FunFam" id="3.40.50.2000:FF:000050">
    <property type="entry name" value="UDP-glucuronosyltransferase"/>
    <property type="match status" value="1"/>
</dbReference>
<dbReference type="InterPro" id="IPR050271">
    <property type="entry name" value="UDP-glycosyltransferase"/>
</dbReference>
<keyword evidence="3 5" id="KW-0808">Transferase</keyword>
<organism evidence="5 6">
    <name type="scientific">Eumeta variegata</name>
    <name type="common">Bagworm moth</name>
    <name type="synonym">Eumeta japonica</name>
    <dbReference type="NCBI Taxonomy" id="151549"/>
    <lineage>
        <taxon>Eukaryota</taxon>
        <taxon>Metazoa</taxon>
        <taxon>Ecdysozoa</taxon>
        <taxon>Arthropoda</taxon>
        <taxon>Hexapoda</taxon>
        <taxon>Insecta</taxon>
        <taxon>Pterygota</taxon>
        <taxon>Neoptera</taxon>
        <taxon>Endopterygota</taxon>
        <taxon>Lepidoptera</taxon>
        <taxon>Glossata</taxon>
        <taxon>Ditrysia</taxon>
        <taxon>Tineoidea</taxon>
        <taxon>Psychidae</taxon>
        <taxon>Oiketicinae</taxon>
        <taxon>Eumeta</taxon>
    </lineage>
</organism>
<dbReference type="EMBL" id="BGZK01000539">
    <property type="protein sequence ID" value="GBP49196.1"/>
    <property type="molecule type" value="Genomic_DNA"/>
</dbReference>
<dbReference type="CDD" id="cd03784">
    <property type="entry name" value="GT1_Gtf-like"/>
    <property type="match status" value="2"/>
</dbReference>
<dbReference type="STRING" id="151549.A0A4C1WCS1"/>
<keyword evidence="4" id="KW-0472">Membrane</keyword>
<gene>
    <name evidence="5" type="primary">UGT2A3</name>
    <name evidence="5" type="ORF">EVAR_46214_1</name>
</gene>
<comment type="similarity">
    <text evidence="1">Belongs to the UDP-glycosyltransferase family.</text>
</comment>
<accession>A0A4C1WCS1</accession>
<dbReference type="Proteomes" id="UP000299102">
    <property type="component" value="Unassembled WGS sequence"/>
</dbReference>
<dbReference type="Pfam" id="PF00201">
    <property type="entry name" value="UDPGT"/>
    <property type="match status" value="4"/>
</dbReference>
<evidence type="ECO:0000313" key="6">
    <source>
        <dbReference type="Proteomes" id="UP000299102"/>
    </source>
</evidence>
<reference evidence="5 6" key="1">
    <citation type="journal article" date="2019" name="Commun. Biol.">
        <title>The bagworm genome reveals a unique fibroin gene that provides high tensile strength.</title>
        <authorList>
            <person name="Kono N."/>
            <person name="Nakamura H."/>
            <person name="Ohtoshi R."/>
            <person name="Tomita M."/>
            <person name="Numata K."/>
            <person name="Arakawa K."/>
        </authorList>
    </citation>
    <scope>NUCLEOTIDE SEQUENCE [LARGE SCALE GENOMIC DNA]</scope>
</reference>
<name>A0A4C1WCS1_EUMVA</name>
<dbReference type="InterPro" id="IPR002213">
    <property type="entry name" value="UDP_glucos_trans"/>
</dbReference>
<evidence type="ECO:0000256" key="4">
    <source>
        <dbReference type="SAM" id="Phobius"/>
    </source>
</evidence>
<dbReference type="Gene3D" id="3.40.50.2000">
    <property type="entry name" value="Glycogen Phosphorylase B"/>
    <property type="match status" value="3"/>
</dbReference>
<feature type="transmembrane region" description="Helical" evidence="4">
    <location>
        <begin position="1074"/>
        <end position="1093"/>
    </location>
</feature>
<dbReference type="SUPFAM" id="SSF53756">
    <property type="entry name" value="UDP-Glycosyltransferase/glycogen phosphorylase"/>
    <property type="match status" value="3"/>
</dbReference>
<dbReference type="PANTHER" id="PTHR48043:SF114">
    <property type="entry name" value="IP04436P-RELATED"/>
    <property type="match status" value="1"/>
</dbReference>
<comment type="caution">
    <text evidence="5">The sequence shown here is derived from an EMBL/GenBank/DDBJ whole genome shotgun (WGS) entry which is preliminary data.</text>
</comment>
<keyword evidence="4" id="KW-1133">Transmembrane helix</keyword>
<keyword evidence="6" id="KW-1185">Reference proteome</keyword>
<dbReference type="AlphaFoldDB" id="A0A4C1WCS1"/>
<evidence type="ECO:0000256" key="1">
    <source>
        <dbReference type="ARBA" id="ARBA00009995"/>
    </source>
</evidence>
<dbReference type="OrthoDB" id="5835829at2759"/>
<protein>
    <submittedName>
        <fullName evidence="5">UDP-glucuronosyltransferase 2A3</fullName>
    </submittedName>
</protein>
<keyword evidence="2" id="KW-0328">Glycosyltransferase</keyword>